<dbReference type="Proteomes" id="UP000272400">
    <property type="component" value="Unassembled WGS sequence"/>
</dbReference>
<reference evidence="1 2" key="1">
    <citation type="submission" date="2018-11" db="EMBL/GenBank/DDBJ databases">
        <title>Sequencing the genomes of 1000 actinobacteria strains.</title>
        <authorList>
            <person name="Klenk H.-P."/>
        </authorList>
    </citation>
    <scope>NUCLEOTIDE SEQUENCE [LARGE SCALE GENOMIC DNA]</scope>
    <source>
        <strain evidence="1 2">DSM 44254</strain>
    </source>
</reference>
<gene>
    <name evidence="1" type="ORF">EDD29_3412</name>
</gene>
<name>A0A3N1CX56_9ACTN</name>
<evidence type="ECO:0000313" key="1">
    <source>
        <dbReference type="EMBL" id="ROO85861.1"/>
    </source>
</evidence>
<accession>A0A3N1CX56</accession>
<keyword evidence="2" id="KW-1185">Reference proteome</keyword>
<dbReference type="InterPro" id="IPR029058">
    <property type="entry name" value="AB_hydrolase_fold"/>
</dbReference>
<dbReference type="SUPFAM" id="SSF53474">
    <property type="entry name" value="alpha/beta-Hydrolases"/>
    <property type="match status" value="1"/>
</dbReference>
<evidence type="ECO:0008006" key="3">
    <source>
        <dbReference type="Google" id="ProtNLM"/>
    </source>
</evidence>
<protein>
    <recommendedName>
        <fullName evidence="3">Alpha/beta hydrolase family protein</fullName>
    </recommendedName>
</protein>
<dbReference type="AlphaFoldDB" id="A0A3N1CX56"/>
<evidence type="ECO:0000313" key="2">
    <source>
        <dbReference type="Proteomes" id="UP000272400"/>
    </source>
</evidence>
<organism evidence="1 2">
    <name type="scientific">Actinocorallia herbida</name>
    <dbReference type="NCBI Taxonomy" id="58109"/>
    <lineage>
        <taxon>Bacteria</taxon>
        <taxon>Bacillati</taxon>
        <taxon>Actinomycetota</taxon>
        <taxon>Actinomycetes</taxon>
        <taxon>Streptosporangiales</taxon>
        <taxon>Thermomonosporaceae</taxon>
        <taxon>Actinocorallia</taxon>
    </lineage>
</organism>
<sequence>MHAGPAPDTIVLVHGSQLTPLGWERWIAYYKAQGFRALAPAHPGLDLDGFVRFLRGLDTAPILIGHAEGGAFVQILLDRGFGACGVVLNSAPAEDVDFRNPRRAPLLFLSGGTDGLTPPEAHAADARRYTAPGTVTEHVTFPGRSHLMPVQDGWREVADFALAWATDPT</sequence>
<comment type="caution">
    <text evidence="1">The sequence shown here is derived from an EMBL/GenBank/DDBJ whole genome shotgun (WGS) entry which is preliminary data.</text>
</comment>
<dbReference type="Gene3D" id="3.40.50.1820">
    <property type="entry name" value="alpha/beta hydrolase"/>
    <property type="match status" value="2"/>
</dbReference>
<dbReference type="RefSeq" id="WP_123665315.1">
    <property type="nucleotide sequence ID" value="NZ_RJKE01000001.1"/>
</dbReference>
<dbReference type="EMBL" id="RJKE01000001">
    <property type="protein sequence ID" value="ROO85861.1"/>
    <property type="molecule type" value="Genomic_DNA"/>
</dbReference>
<dbReference type="OrthoDB" id="9773549at2"/>
<proteinExistence type="predicted"/>